<gene>
    <name evidence="1" type="ORF">PCIT_a1803</name>
</gene>
<sequence>MADIIHFQPRHEISAKQNLDSFIEQCKNTLTLYADQGGWQSNNWQHKQKNRSIAMTFSKYREKSNPTNFEPLHEPFLSFAKAYIRYNQSIKAVSSVTNKMVALRMLHDALLEVHGIANVLKTDGLVISELETITKQRVANKDRRNKVGYQIEILLEFIRKKRFVPALQSWENPWPKVGAKAERTDDESRKWQDIRCPSMHQMLALADCFANAETLEDKYWSSVITLLMLAPGRAGELSELTIDCLHRGENGALGVRWYAEKGFGHTIKWVPEALEQTVIEAHSRLMEIGQSAREAAKYAHDHPNVFLRHAGCCTSDDFAEDKPLNAYQFAHAMSFTEQSIASMKAKTSQLSSVTAWNMVGGKNTKWVQKLIASGEPTYKELASFVTSEYQTEDWPNLPSIQRPIWESLVLIRDREFHNDFKVREFSWRLPSVNELNAQLAIRDKLKNPPKTLFQRMGYVDEDGSDIRLTSHQIRVWLSTNAERGGMDAWQLARWAGRSRINDNRHYDLRTQDEREQQARSILEYNERPTALEAIKLNLPVSYKDLGVNRIGIADVTEYGMCVHDYAMSPCTKGGECMTCKEHVCIKGMPETLERITRLEKQVESQFNKATEDEADSVFGADRWVSHLGWKLAHIRTQRGRLESEDTPEGAILWIPPEHDPSPVKRALEQNDLDITANNQDLVEESEIAMLLGIENA</sequence>
<evidence type="ECO:0008006" key="3">
    <source>
        <dbReference type="Google" id="ProtNLM"/>
    </source>
</evidence>
<name>A0AAD4FU23_9GAMM</name>
<dbReference type="RefSeq" id="WP_010361331.1">
    <property type="nucleotide sequence ID" value="NZ_AHBZ03000012.1"/>
</dbReference>
<evidence type="ECO:0000313" key="1">
    <source>
        <dbReference type="EMBL" id="KAF7775587.1"/>
    </source>
</evidence>
<accession>A0AAD4FU23</accession>
<evidence type="ECO:0000313" key="2">
    <source>
        <dbReference type="Proteomes" id="UP000016487"/>
    </source>
</evidence>
<organism evidence="1 2">
    <name type="scientific">Pseudoalteromonas citrea</name>
    <dbReference type="NCBI Taxonomy" id="43655"/>
    <lineage>
        <taxon>Bacteria</taxon>
        <taxon>Pseudomonadati</taxon>
        <taxon>Pseudomonadota</taxon>
        <taxon>Gammaproteobacteria</taxon>
        <taxon>Alteromonadales</taxon>
        <taxon>Pseudoalteromonadaceae</taxon>
        <taxon>Pseudoalteromonas</taxon>
    </lineage>
</organism>
<dbReference type="Proteomes" id="UP000016487">
    <property type="component" value="Unassembled WGS sequence"/>
</dbReference>
<dbReference type="AlphaFoldDB" id="A0AAD4FU23"/>
<proteinExistence type="predicted"/>
<protein>
    <recommendedName>
        <fullName evidence="3">Integrase</fullName>
    </recommendedName>
</protein>
<comment type="caution">
    <text evidence="1">The sequence shown here is derived from an EMBL/GenBank/DDBJ whole genome shotgun (WGS) entry which is preliminary data.</text>
</comment>
<dbReference type="EMBL" id="AHBZ03000012">
    <property type="protein sequence ID" value="KAF7775587.1"/>
    <property type="molecule type" value="Genomic_DNA"/>
</dbReference>
<reference evidence="1" key="2">
    <citation type="submission" date="2015-03" db="EMBL/GenBank/DDBJ databases">
        <title>Genome sequence of Pseudoalteromonas citrea.</title>
        <authorList>
            <person name="Xie B.-B."/>
            <person name="Rong J.-C."/>
            <person name="Qin Q.-L."/>
            <person name="Zhang Y.-Z."/>
        </authorList>
    </citation>
    <scope>NUCLEOTIDE SEQUENCE</scope>
    <source>
        <strain evidence="1">DSM 8771</strain>
    </source>
</reference>
<reference evidence="1" key="1">
    <citation type="journal article" date="2012" name="J. Bacteriol.">
        <title>Genome sequences of type strains of seven species of the marine bacterium Pseudoalteromonas.</title>
        <authorList>
            <person name="Xie B.B."/>
            <person name="Shu Y.L."/>
            <person name="Qin Q.L."/>
            <person name="Rong J.C."/>
            <person name="Zhang X.Y."/>
            <person name="Chen X.L."/>
            <person name="Shi M."/>
            <person name="He H.L."/>
            <person name="Zhou B.C."/>
            <person name="Zhang Y.Z."/>
        </authorList>
    </citation>
    <scope>NUCLEOTIDE SEQUENCE</scope>
    <source>
        <strain evidence="1">DSM 8771</strain>
    </source>
</reference>